<evidence type="ECO:0000259" key="3">
    <source>
        <dbReference type="PROSITE" id="PS51186"/>
    </source>
</evidence>
<feature type="domain" description="N-acetyltransferase" evidence="3">
    <location>
        <begin position="5"/>
        <end position="169"/>
    </location>
</feature>
<dbReference type="Pfam" id="PF00583">
    <property type="entry name" value="Acetyltransf_1"/>
    <property type="match status" value="1"/>
</dbReference>
<evidence type="ECO:0000256" key="2">
    <source>
        <dbReference type="ARBA" id="ARBA00023315"/>
    </source>
</evidence>
<dbReference type="PROSITE" id="PS51186">
    <property type="entry name" value="GNAT"/>
    <property type="match status" value="1"/>
</dbReference>
<name>A0ABW9GC44_9MICO</name>
<dbReference type="InterPro" id="IPR016181">
    <property type="entry name" value="Acyl_CoA_acyltransferase"/>
</dbReference>
<dbReference type="Gene3D" id="3.40.630.30">
    <property type="match status" value="1"/>
</dbReference>
<keyword evidence="5" id="KW-1185">Reference proteome</keyword>
<dbReference type="InterPro" id="IPR000182">
    <property type="entry name" value="GNAT_dom"/>
</dbReference>
<dbReference type="PANTHER" id="PTHR43877:SF1">
    <property type="entry name" value="ACETYLTRANSFERASE"/>
    <property type="match status" value="1"/>
</dbReference>
<dbReference type="EMBL" id="JAROCE010000001">
    <property type="protein sequence ID" value="MFM2718994.1"/>
    <property type="molecule type" value="Genomic_DNA"/>
</dbReference>
<dbReference type="CDD" id="cd04301">
    <property type="entry name" value="NAT_SF"/>
    <property type="match status" value="1"/>
</dbReference>
<organism evidence="4 5">
    <name type="scientific">Microbacterium mcarthurae</name>
    <dbReference type="NCBI Taxonomy" id="3035918"/>
    <lineage>
        <taxon>Bacteria</taxon>
        <taxon>Bacillati</taxon>
        <taxon>Actinomycetota</taxon>
        <taxon>Actinomycetes</taxon>
        <taxon>Micrococcales</taxon>
        <taxon>Microbacteriaceae</taxon>
        <taxon>Microbacterium</taxon>
    </lineage>
</organism>
<accession>A0ABW9GC44</accession>
<dbReference type="InterPro" id="IPR050832">
    <property type="entry name" value="Bact_Acetyltransf"/>
</dbReference>
<dbReference type="RefSeq" id="WP_239276142.1">
    <property type="nucleotide sequence ID" value="NZ_JAROCE010000001.1"/>
</dbReference>
<sequence length="173" mass="19020">MRHALQIRAAAVDDAHGIAVVHVTSWQTAYRGLMPDDVLDGLSIEQREEGWRRILDDSHATGRTIVADRDGAIVGWASFGPGRDAEASGQGELWGLYARPDEFSTGVGHALISAAETALRQGGFTSAYLWVLDGNDRAATFYERLGWIEDGAVKLDERQGMTLLERRRTKLLV</sequence>
<protein>
    <submittedName>
        <fullName evidence="4">GNAT family N-acetyltransferase</fullName>
    </submittedName>
</protein>
<dbReference type="PANTHER" id="PTHR43877">
    <property type="entry name" value="AMINOALKYLPHOSPHONATE N-ACETYLTRANSFERASE-RELATED-RELATED"/>
    <property type="match status" value="1"/>
</dbReference>
<gene>
    <name evidence="4" type="ORF">P5G46_00520</name>
</gene>
<evidence type="ECO:0000313" key="4">
    <source>
        <dbReference type="EMBL" id="MFM2718994.1"/>
    </source>
</evidence>
<keyword evidence="2" id="KW-0012">Acyltransferase</keyword>
<proteinExistence type="predicted"/>
<keyword evidence="1" id="KW-0808">Transferase</keyword>
<evidence type="ECO:0000313" key="5">
    <source>
        <dbReference type="Proteomes" id="UP001630303"/>
    </source>
</evidence>
<evidence type="ECO:0000256" key="1">
    <source>
        <dbReference type="ARBA" id="ARBA00022679"/>
    </source>
</evidence>
<dbReference type="SUPFAM" id="SSF55729">
    <property type="entry name" value="Acyl-CoA N-acyltransferases (Nat)"/>
    <property type="match status" value="1"/>
</dbReference>
<comment type="caution">
    <text evidence="4">The sequence shown here is derived from an EMBL/GenBank/DDBJ whole genome shotgun (WGS) entry which is preliminary data.</text>
</comment>
<dbReference type="Proteomes" id="UP001630303">
    <property type="component" value="Unassembled WGS sequence"/>
</dbReference>
<reference evidence="4 5" key="1">
    <citation type="submission" date="2023-03" db="EMBL/GenBank/DDBJ databases">
        <title>MT1 and MT2 Draft Genomes of Novel Species.</title>
        <authorList>
            <person name="Venkateswaran K."/>
        </authorList>
    </citation>
    <scope>NUCLEOTIDE SEQUENCE [LARGE SCALE GENOMIC DNA]</scope>
    <source>
        <strain evidence="4 5">IF8SW-P5</strain>
    </source>
</reference>